<dbReference type="RefSeq" id="XP_001031537.2">
    <property type="nucleotide sequence ID" value="XM_001031537.2"/>
</dbReference>
<dbReference type="Proteomes" id="UP000009168">
    <property type="component" value="Unassembled WGS sequence"/>
</dbReference>
<dbReference type="KEGG" id="tet:TTHERM_00822120"/>
<name>Q22F01_TETTS</name>
<organism evidence="1 2">
    <name type="scientific">Tetrahymena thermophila (strain SB210)</name>
    <dbReference type="NCBI Taxonomy" id="312017"/>
    <lineage>
        <taxon>Eukaryota</taxon>
        <taxon>Sar</taxon>
        <taxon>Alveolata</taxon>
        <taxon>Ciliophora</taxon>
        <taxon>Intramacronucleata</taxon>
        <taxon>Oligohymenophorea</taxon>
        <taxon>Hymenostomatida</taxon>
        <taxon>Tetrahymenina</taxon>
        <taxon>Tetrahymenidae</taxon>
        <taxon>Tetrahymena</taxon>
    </lineage>
</organism>
<evidence type="ECO:0008006" key="3">
    <source>
        <dbReference type="Google" id="ProtNLM"/>
    </source>
</evidence>
<dbReference type="AlphaFoldDB" id="Q22F01"/>
<evidence type="ECO:0000313" key="2">
    <source>
        <dbReference type="Proteomes" id="UP000009168"/>
    </source>
</evidence>
<dbReference type="InParanoid" id="Q22F01"/>
<reference evidence="2" key="1">
    <citation type="journal article" date="2006" name="PLoS Biol.">
        <title>Macronuclear genome sequence of the ciliate Tetrahymena thermophila, a model eukaryote.</title>
        <authorList>
            <person name="Eisen J.A."/>
            <person name="Coyne R.S."/>
            <person name="Wu M."/>
            <person name="Wu D."/>
            <person name="Thiagarajan M."/>
            <person name="Wortman J.R."/>
            <person name="Badger J.H."/>
            <person name="Ren Q."/>
            <person name="Amedeo P."/>
            <person name="Jones K.M."/>
            <person name="Tallon L.J."/>
            <person name="Delcher A.L."/>
            <person name="Salzberg S.L."/>
            <person name="Silva J.C."/>
            <person name="Haas B.J."/>
            <person name="Majoros W.H."/>
            <person name="Farzad M."/>
            <person name="Carlton J.M."/>
            <person name="Smith R.K. Jr."/>
            <person name="Garg J."/>
            <person name="Pearlman R.E."/>
            <person name="Karrer K.M."/>
            <person name="Sun L."/>
            <person name="Manning G."/>
            <person name="Elde N.C."/>
            <person name="Turkewitz A.P."/>
            <person name="Asai D.J."/>
            <person name="Wilkes D.E."/>
            <person name="Wang Y."/>
            <person name="Cai H."/>
            <person name="Collins K."/>
            <person name="Stewart B.A."/>
            <person name="Lee S.R."/>
            <person name="Wilamowska K."/>
            <person name="Weinberg Z."/>
            <person name="Ruzzo W.L."/>
            <person name="Wloga D."/>
            <person name="Gaertig J."/>
            <person name="Frankel J."/>
            <person name="Tsao C.-C."/>
            <person name="Gorovsky M.A."/>
            <person name="Keeling P.J."/>
            <person name="Waller R.F."/>
            <person name="Patron N.J."/>
            <person name="Cherry J.M."/>
            <person name="Stover N.A."/>
            <person name="Krieger C.J."/>
            <person name="del Toro C."/>
            <person name="Ryder H.F."/>
            <person name="Williamson S.C."/>
            <person name="Barbeau R.A."/>
            <person name="Hamilton E.P."/>
            <person name="Orias E."/>
        </authorList>
    </citation>
    <scope>NUCLEOTIDE SEQUENCE [LARGE SCALE GENOMIC DNA]</scope>
    <source>
        <strain evidence="2">SB210</strain>
    </source>
</reference>
<dbReference type="HOGENOM" id="CLU_070224_0_0_1"/>
<dbReference type="GeneID" id="7835536"/>
<accession>Q22F01</accession>
<protein>
    <recommendedName>
        <fullName evidence="3">Phospholipid scramblase</fullName>
    </recommendedName>
</protein>
<gene>
    <name evidence="1" type="ORF">TTHERM_00822120</name>
</gene>
<evidence type="ECO:0000313" key="1">
    <source>
        <dbReference type="EMBL" id="EAR83874.2"/>
    </source>
</evidence>
<keyword evidence="2" id="KW-1185">Reference proteome</keyword>
<dbReference type="EMBL" id="GG662544">
    <property type="protein sequence ID" value="EAR83874.2"/>
    <property type="molecule type" value="Genomic_DNA"/>
</dbReference>
<sequence length="277" mass="31363">MQPMQPMNIVPMMNVPMMMPQATQGPNPQQNVESVASIVMRQTTDIQVNRDESCLQCGWDYRFSTYNSAQGGSHKIQKFDPCCINACCCWPIKKCCCSYNMPPHVSNEFVQPDGVQVVFPNPFHGVVYVKGVAIGSFEYQQPGCFWQCLICQQPKIVIKKAVTNETLTLKANDNCLLGYLEFYFGCFLTNKAMFLEKQGSTTIEGRYTRSCFSAILNTLCCNPHFYDNLNLNFQQFITSDAEKVLVYSAFILLQENTKINCCSLRQACQQTCGCFMI</sequence>
<proteinExistence type="predicted"/>